<name>A0A0J8CH65_STRVR</name>
<keyword evidence="1" id="KW-0812">Transmembrane</keyword>
<dbReference type="Proteomes" id="UP000037432">
    <property type="component" value="Unassembled WGS sequence"/>
</dbReference>
<accession>A0A0J8CH65</accession>
<dbReference type="EMBL" id="LFNT01000001">
    <property type="protein sequence ID" value="KMS77345.1"/>
    <property type="molecule type" value="Genomic_DNA"/>
</dbReference>
<feature type="transmembrane region" description="Helical" evidence="1">
    <location>
        <begin position="24"/>
        <end position="45"/>
    </location>
</feature>
<evidence type="ECO:0000256" key="1">
    <source>
        <dbReference type="SAM" id="Phobius"/>
    </source>
</evidence>
<dbReference type="PATRIC" id="fig|1938.3.peg.3358"/>
<feature type="transmembrane region" description="Helical" evidence="1">
    <location>
        <begin position="170"/>
        <end position="186"/>
    </location>
</feature>
<protein>
    <submittedName>
        <fullName evidence="2">Uncharacterized protein</fullName>
    </submittedName>
</protein>
<evidence type="ECO:0000313" key="2">
    <source>
        <dbReference type="EMBL" id="KMS77345.1"/>
    </source>
</evidence>
<reference evidence="2 3" key="1">
    <citation type="submission" date="2015-06" db="EMBL/GenBank/DDBJ databases">
        <authorList>
            <person name="Ju K.-S."/>
            <person name="Doroghazi J.R."/>
            <person name="Metcalf W.W."/>
        </authorList>
    </citation>
    <scope>NUCLEOTIDE SEQUENCE [LARGE SCALE GENOMIC DNA]</scope>
    <source>
        <strain evidence="2 3">NRRL 3414</strain>
    </source>
</reference>
<feature type="transmembrane region" description="Helical" evidence="1">
    <location>
        <begin position="226"/>
        <end position="246"/>
    </location>
</feature>
<evidence type="ECO:0000313" key="3">
    <source>
        <dbReference type="Proteomes" id="UP000037432"/>
    </source>
</evidence>
<organism evidence="2 3">
    <name type="scientific">Streptomyces viridochromogenes</name>
    <dbReference type="NCBI Taxonomy" id="1938"/>
    <lineage>
        <taxon>Bacteria</taxon>
        <taxon>Bacillati</taxon>
        <taxon>Actinomycetota</taxon>
        <taxon>Actinomycetes</taxon>
        <taxon>Kitasatosporales</taxon>
        <taxon>Streptomycetaceae</taxon>
        <taxon>Streptomyces</taxon>
    </lineage>
</organism>
<proteinExistence type="predicted"/>
<dbReference type="AlphaFoldDB" id="A0A0J8CH65"/>
<gene>
    <name evidence="2" type="ORF">ACM01_01615</name>
</gene>
<comment type="caution">
    <text evidence="2">The sequence shown here is derived from an EMBL/GenBank/DDBJ whole genome shotgun (WGS) entry which is preliminary data.</text>
</comment>
<sequence length="271" mass="28861">MTRWWSCFRTALRFALIEQARNRLALLIVVLFVPLWTTLAFTVVASAPLRFRIRPVGRTVVMDGNILLQINGALQALSLVIAFMMFVATVRSAPFDQRLVRAGFPRSCLALAKCSALLLVAAVVAAYTTAWMHLFWRPEQPMVLAAGMFTGALVYGGIGMVLAAVVRSELAGMFLAIMISSIDLVLQNPLINPDADSLVVRLLPAYAAVQTSVAAAGLRVVPASCLLLGGGWAVGMAALGITAFAARTRTRLPRAGARAASTGVEHAAPVS</sequence>
<feature type="transmembrane region" description="Helical" evidence="1">
    <location>
        <begin position="110"/>
        <end position="130"/>
    </location>
</feature>
<keyword evidence="1" id="KW-0472">Membrane</keyword>
<feature type="transmembrane region" description="Helical" evidence="1">
    <location>
        <begin position="142"/>
        <end position="164"/>
    </location>
</feature>
<feature type="transmembrane region" description="Helical" evidence="1">
    <location>
        <begin position="66"/>
        <end position="90"/>
    </location>
</feature>
<keyword evidence="1" id="KW-1133">Transmembrane helix</keyword>